<sequence length="324" mass="33675">MKGKTMKASYYDVPGGPEVLSYTEVEAPACPADGVLLRVEAISIEGGDLINRATAAPQTAGHVPGYAASGEIVEVGAKVHDRFIGQKVTSFDMGGSHAEMRAVKATRTWIVPDGLEMAAAAALPISFGTAHHSLFARGNLVDGETVLVQGGAGSVGVAAIQLAHRTGSKVLATVSGADRAARLRAYGLDAAIDHRSEDVTTAVMRLTDGRGVDLVVDPVGSTLAGSLAALRPEGRLVFVGNAGRASLDLDLWPALQANQTLLGVFMGSQLEKPEVHRTVDDMLRLAATGGIEVPIERRFPLSEAAAAHAHAEENSILGRVVLVP</sequence>
<dbReference type="InterPro" id="IPR011032">
    <property type="entry name" value="GroES-like_sf"/>
</dbReference>
<dbReference type="InterPro" id="IPR036291">
    <property type="entry name" value="NAD(P)-bd_dom_sf"/>
</dbReference>
<accession>A0ABY7S709</accession>
<evidence type="ECO:0000256" key="2">
    <source>
        <dbReference type="ARBA" id="ARBA00023002"/>
    </source>
</evidence>
<organism evidence="4 5">
    <name type="scientific">Paracoccus saliphilus</name>
    <dbReference type="NCBI Taxonomy" id="405559"/>
    <lineage>
        <taxon>Bacteria</taxon>
        <taxon>Pseudomonadati</taxon>
        <taxon>Pseudomonadota</taxon>
        <taxon>Alphaproteobacteria</taxon>
        <taxon>Rhodobacterales</taxon>
        <taxon>Paracoccaceae</taxon>
        <taxon>Paracoccus</taxon>
    </lineage>
</organism>
<evidence type="ECO:0000313" key="5">
    <source>
        <dbReference type="Proteomes" id="UP001215549"/>
    </source>
</evidence>
<feature type="domain" description="Enoyl reductase (ER)" evidence="3">
    <location>
        <begin position="15"/>
        <end position="322"/>
    </location>
</feature>
<protein>
    <submittedName>
        <fullName evidence="4">Zinc-binding alcohol dehydrogenase family protein</fullName>
    </submittedName>
</protein>
<dbReference type="SUPFAM" id="SSF51735">
    <property type="entry name" value="NAD(P)-binding Rossmann-fold domains"/>
    <property type="match status" value="1"/>
</dbReference>
<evidence type="ECO:0000256" key="1">
    <source>
        <dbReference type="ARBA" id="ARBA00022857"/>
    </source>
</evidence>
<dbReference type="InterPro" id="IPR013149">
    <property type="entry name" value="ADH-like_C"/>
</dbReference>
<dbReference type="SMART" id="SM00829">
    <property type="entry name" value="PKS_ER"/>
    <property type="match status" value="1"/>
</dbReference>
<dbReference type="PANTHER" id="PTHR48106">
    <property type="entry name" value="QUINONE OXIDOREDUCTASE PIG3-RELATED"/>
    <property type="match status" value="1"/>
</dbReference>
<dbReference type="PANTHER" id="PTHR48106:SF18">
    <property type="entry name" value="QUINONE OXIDOREDUCTASE PIG3"/>
    <property type="match status" value="1"/>
</dbReference>
<evidence type="ECO:0000313" key="4">
    <source>
        <dbReference type="EMBL" id="WCR02739.1"/>
    </source>
</evidence>
<evidence type="ECO:0000259" key="3">
    <source>
        <dbReference type="SMART" id="SM00829"/>
    </source>
</evidence>
<dbReference type="InterPro" id="IPR013154">
    <property type="entry name" value="ADH-like_N"/>
</dbReference>
<proteinExistence type="predicted"/>
<reference evidence="4 5" key="1">
    <citation type="submission" date="2021-01" db="EMBL/GenBank/DDBJ databases">
        <title>Biogeographic distribution of Paracoccus.</title>
        <authorList>
            <person name="Hollensteiner J."/>
            <person name="Leineberger J."/>
            <person name="Brinkhoff T."/>
            <person name="Daniel R."/>
        </authorList>
    </citation>
    <scope>NUCLEOTIDE SEQUENCE [LARGE SCALE GENOMIC DNA]</scope>
    <source>
        <strain evidence="4 5">DSM 18447</strain>
    </source>
</reference>
<dbReference type="Proteomes" id="UP001215549">
    <property type="component" value="Chromosome"/>
</dbReference>
<keyword evidence="1" id="KW-0521">NADP</keyword>
<dbReference type="Pfam" id="PF00107">
    <property type="entry name" value="ADH_zinc_N"/>
    <property type="match status" value="1"/>
</dbReference>
<keyword evidence="2" id="KW-0560">Oxidoreductase</keyword>
<dbReference type="Gene3D" id="3.90.180.10">
    <property type="entry name" value="Medium-chain alcohol dehydrogenases, catalytic domain"/>
    <property type="match status" value="1"/>
</dbReference>
<dbReference type="SUPFAM" id="SSF50129">
    <property type="entry name" value="GroES-like"/>
    <property type="match status" value="1"/>
</dbReference>
<dbReference type="RefSeq" id="WP_272848098.1">
    <property type="nucleotide sequence ID" value="NZ_CP067140.1"/>
</dbReference>
<dbReference type="InterPro" id="IPR020843">
    <property type="entry name" value="ER"/>
</dbReference>
<dbReference type="Gene3D" id="3.40.50.720">
    <property type="entry name" value="NAD(P)-binding Rossmann-like Domain"/>
    <property type="match status" value="1"/>
</dbReference>
<keyword evidence="5" id="KW-1185">Reference proteome</keyword>
<dbReference type="Pfam" id="PF08240">
    <property type="entry name" value="ADH_N"/>
    <property type="match status" value="1"/>
</dbReference>
<name>A0ABY7S709_9RHOB</name>
<dbReference type="EMBL" id="CP067140">
    <property type="protein sequence ID" value="WCR02739.1"/>
    <property type="molecule type" value="Genomic_DNA"/>
</dbReference>
<gene>
    <name evidence="4" type="ORF">JHX88_18155</name>
</gene>